<organism evidence="2 3">
    <name type="scientific">Timema podura</name>
    <name type="common">Walking stick</name>
    <dbReference type="NCBI Taxonomy" id="61482"/>
    <lineage>
        <taxon>Eukaryota</taxon>
        <taxon>Metazoa</taxon>
        <taxon>Ecdysozoa</taxon>
        <taxon>Arthropoda</taxon>
        <taxon>Hexapoda</taxon>
        <taxon>Insecta</taxon>
        <taxon>Pterygota</taxon>
        <taxon>Neoptera</taxon>
        <taxon>Polyneoptera</taxon>
        <taxon>Phasmatodea</taxon>
        <taxon>Timematodea</taxon>
        <taxon>Timematoidea</taxon>
        <taxon>Timematidae</taxon>
        <taxon>Timema</taxon>
    </lineage>
</organism>
<reference evidence="2" key="1">
    <citation type="submission" date="2021-03" db="EMBL/GenBank/DDBJ databases">
        <authorList>
            <person name="Tran Van P."/>
        </authorList>
    </citation>
    <scope>NUCLEOTIDE SEQUENCE</scope>
</reference>
<feature type="region of interest" description="Disordered" evidence="1">
    <location>
        <begin position="47"/>
        <end position="68"/>
    </location>
</feature>
<name>A0ABN7P4R4_TIMPD</name>
<keyword evidence="3" id="KW-1185">Reference proteome</keyword>
<evidence type="ECO:0000256" key="1">
    <source>
        <dbReference type="SAM" id="MobiDB-lite"/>
    </source>
</evidence>
<gene>
    <name evidence="2" type="ORF">TPAB3V08_LOCUS9677</name>
</gene>
<comment type="caution">
    <text evidence="2">The sequence shown here is derived from an EMBL/GenBank/DDBJ whole genome shotgun (WGS) entry which is preliminary data.</text>
</comment>
<proteinExistence type="predicted"/>
<feature type="non-terminal residue" evidence="2">
    <location>
        <position position="68"/>
    </location>
</feature>
<evidence type="ECO:0000313" key="3">
    <source>
        <dbReference type="Proteomes" id="UP001153148"/>
    </source>
</evidence>
<evidence type="ECO:0000313" key="2">
    <source>
        <dbReference type="EMBL" id="CAG2062727.1"/>
    </source>
</evidence>
<dbReference type="EMBL" id="CAJPIN010021945">
    <property type="protein sequence ID" value="CAG2062727.1"/>
    <property type="molecule type" value="Genomic_DNA"/>
</dbReference>
<dbReference type="Proteomes" id="UP001153148">
    <property type="component" value="Unassembled WGS sequence"/>
</dbReference>
<sequence>MSTWLRPMMTTTSTPGYNEYPSAFSTKDLQQDQVFQQAVRSSYGRRPTPLAQMTSKPGTAMRLGTSSG</sequence>
<accession>A0ABN7P4R4</accession>
<protein>
    <submittedName>
        <fullName evidence="2">Uncharacterized protein</fullName>
    </submittedName>
</protein>